<dbReference type="PANTHER" id="PTHR37833">
    <property type="entry name" value="LIPOPROTEIN-RELATED"/>
    <property type="match status" value="1"/>
</dbReference>
<sequence length="331" mass="36083">MVVFFSCLLLGLSANGPGVANATDVQYPPIAEVPNAVIDLGKVEEGDVLTACFVLHNAGKGALHIHNVKTACDCTNADYPPDIAPDGRGEICLSINTLGFHGLSKFKAAVYCNDPSRPVIPLQARAQIAPMVTLTPERVFFKAMAGSELRQEIRMETKGPRPLNVRLESHDLGEKIAVDLVPITAGRQYRLTVRNRILTAGSYRGRIFLSSDHPGRERIVVPVFATLTPTVAVYPSRLVLDTGRCPACRAKGLYKGHLIIRAHDRKLLRILSVGPEQPGLTWTIKTMLPDEAFRLDIRYSSAADAPPPPSKMEIGINRTDREALVVPLSLK</sequence>
<feature type="chain" id="PRO_5024282310" description="DUF1573 domain-containing protein" evidence="1">
    <location>
        <begin position="23"/>
        <end position="331"/>
    </location>
</feature>
<dbReference type="Proteomes" id="UP000425960">
    <property type="component" value="Chromosome"/>
</dbReference>
<dbReference type="KEGG" id="dov:DSCO28_70820"/>
<evidence type="ECO:0008006" key="4">
    <source>
        <dbReference type="Google" id="ProtNLM"/>
    </source>
</evidence>
<dbReference type="InterPro" id="IPR011467">
    <property type="entry name" value="DUF1573"/>
</dbReference>
<evidence type="ECO:0000256" key="1">
    <source>
        <dbReference type="SAM" id="SignalP"/>
    </source>
</evidence>
<evidence type="ECO:0000313" key="2">
    <source>
        <dbReference type="EMBL" id="BBO86516.1"/>
    </source>
</evidence>
<dbReference type="AlphaFoldDB" id="A0A5K8A243"/>
<gene>
    <name evidence="2" type="ORF">DSCO28_70820</name>
</gene>
<organism evidence="2 3">
    <name type="scientific">Desulfosarcina ovata subsp. sediminis</name>
    <dbReference type="NCBI Taxonomy" id="885957"/>
    <lineage>
        <taxon>Bacteria</taxon>
        <taxon>Pseudomonadati</taxon>
        <taxon>Thermodesulfobacteriota</taxon>
        <taxon>Desulfobacteria</taxon>
        <taxon>Desulfobacterales</taxon>
        <taxon>Desulfosarcinaceae</taxon>
        <taxon>Desulfosarcina</taxon>
    </lineage>
</organism>
<feature type="signal peptide" evidence="1">
    <location>
        <begin position="1"/>
        <end position="22"/>
    </location>
</feature>
<protein>
    <recommendedName>
        <fullName evidence="4">DUF1573 domain-containing protein</fullName>
    </recommendedName>
</protein>
<reference evidence="2 3" key="1">
    <citation type="submission" date="2019-11" db="EMBL/GenBank/DDBJ databases">
        <title>Comparative genomics of hydrocarbon-degrading Desulfosarcina strains.</title>
        <authorList>
            <person name="Watanabe M."/>
            <person name="Kojima H."/>
            <person name="Fukui M."/>
        </authorList>
    </citation>
    <scope>NUCLEOTIDE SEQUENCE [LARGE SCALE GENOMIC DNA]</scope>
    <source>
        <strain evidence="2 3">28bB2T</strain>
    </source>
</reference>
<dbReference type="EMBL" id="AP021876">
    <property type="protein sequence ID" value="BBO86516.1"/>
    <property type="molecule type" value="Genomic_DNA"/>
</dbReference>
<dbReference type="InterPro" id="IPR013783">
    <property type="entry name" value="Ig-like_fold"/>
</dbReference>
<evidence type="ECO:0000313" key="3">
    <source>
        <dbReference type="Proteomes" id="UP000425960"/>
    </source>
</evidence>
<accession>A0A5K8A243</accession>
<name>A0A5K8A243_9BACT</name>
<dbReference type="Pfam" id="PF07610">
    <property type="entry name" value="DUF1573"/>
    <property type="match status" value="1"/>
</dbReference>
<dbReference type="PANTHER" id="PTHR37833:SF1">
    <property type="entry name" value="SIGNAL PEPTIDE PROTEIN"/>
    <property type="match status" value="1"/>
</dbReference>
<dbReference type="Gene3D" id="2.60.40.10">
    <property type="entry name" value="Immunoglobulins"/>
    <property type="match status" value="1"/>
</dbReference>
<keyword evidence="1" id="KW-0732">Signal</keyword>
<proteinExistence type="predicted"/>